<comment type="caution">
    <text evidence="7">The sequence shown here is derived from an EMBL/GenBank/DDBJ whole genome shotgun (WGS) entry which is preliminary data.</text>
</comment>
<keyword evidence="7" id="KW-0223">Dioxygenase</keyword>
<keyword evidence="7" id="KW-0560">Oxidoreductase</keyword>
<evidence type="ECO:0000256" key="4">
    <source>
        <dbReference type="ARBA" id="ARBA00022737"/>
    </source>
</evidence>
<dbReference type="SUPFAM" id="SSF54593">
    <property type="entry name" value="Glyoxalase/Bleomycin resistance protein/Dihydroxybiphenyl dioxygenase"/>
    <property type="match status" value="1"/>
</dbReference>
<keyword evidence="3" id="KW-0479">Metal-binding</keyword>
<comment type="similarity">
    <text evidence="2">Belongs to the 4HPPD family.</text>
</comment>
<comment type="cofactor">
    <cofactor evidence="1">
        <name>Fe cation</name>
        <dbReference type="ChEBI" id="CHEBI:24875"/>
    </cofactor>
</comment>
<dbReference type="EMBL" id="JBHSOD010000034">
    <property type="protein sequence ID" value="MFC5888049.1"/>
    <property type="molecule type" value="Genomic_DNA"/>
</dbReference>
<dbReference type="PANTHER" id="PTHR11959:SF1">
    <property type="entry name" value="4-HYDROXYPHENYLPYRUVATE DIOXYGENASE"/>
    <property type="match status" value="1"/>
</dbReference>
<dbReference type="PROSITE" id="PS51819">
    <property type="entry name" value="VOC"/>
    <property type="match status" value="2"/>
</dbReference>
<dbReference type="InterPro" id="IPR005956">
    <property type="entry name" value="4OHPhenylPyrv_dOase"/>
</dbReference>
<dbReference type="PIRSF" id="PIRSF009283">
    <property type="entry name" value="HPP_dOase"/>
    <property type="match status" value="1"/>
</dbReference>
<proteinExistence type="inferred from homology"/>
<organism evidence="7 8">
    <name type="scientific">Kitasatospora aburaviensis</name>
    <dbReference type="NCBI Taxonomy" id="67265"/>
    <lineage>
        <taxon>Bacteria</taxon>
        <taxon>Bacillati</taxon>
        <taxon>Actinomycetota</taxon>
        <taxon>Actinomycetes</taxon>
        <taxon>Kitasatosporales</taxon>
        <taxon>Streptomycetaceae</taxon>
        <taxon>Kitasatospora</taxon>
    </lineage>
</organism>
<evidence type="ECO:0000259" key="6">
    <source>
        <dbReference type="PROSITE" id="PS51819"/>
    </source>
</evidence>
<feature type="domain" description="VOC" evidence="6">
    <location>
        <begin position="154"/>
        <end position="305"/>
    </location>
</feature>
<dbReference type="Proteomes" id="UP001596067">
    <property type="component" value="Unassembled WGS sequence"/>
</dbReference>
<keyword evidence="4" id="KW-0677">Repeat</keyword>
<evidence type="ECO:0000256" key="1">
    <source>
        <dbReference type="ARBA" id="ARBA00001962"/>
    </source>
</evidence>
<dbReference type="RefSeq" id="WP_313767225.1">
    <property type="nucleotide sequence ID" value="NZ_BAAAVH010000031.1"/>
</dbReference>
<keyword evidence="5" id="KW-0408">Iron</keyword>
<dbReference type="CDD" id="cd07250">
    <property type="entry name" value="HPPD_C_like"/>
    <property type="match status" value="1"/>
</dbReference>
<evidence type="ECO:0000256" key="3">
    <source>
        <dbReference type="ARBA" id="ARBA00022723"/>
    </source>
</evidence>
<dbReference type="Pfam" id="PF13669">
    <property type="entry name" value="Glyoxalase_4"/>
    <property type="match status" value="1"/>
</dbReference>
<dbReference type="InterPro" id="IPR037523">
    <property type="entry name" value="VOC_core"/>
</dbReference>
<keyword evidence="8" id="KW-1185">Reference proteome</keyword>
<dbReference type="GO" id="GO:0003868">
    <property type="term" value="F:4-hydroxyphenylpyruvate dioxygenase activity"/>
    <property type="evidence" value="ECO:0007669"/>
    <property type="project" value="UniProtKB-EC"/>
</dbReference>
<sequence>MSIQSITHVEFHCADADRAAAGLGADHGFTVEPGVPQADGLRTVRLRQGAIRLHFHSAADPAHPVARYAARHGDGVAVIALGCTDPRASLERAERHGAVVLDRAGGLVAGFGDLALRFVPQPDRPPAGADAAAPAGEAAGRATAAQPAGALLEALDHAAICVPAGELAPAVRFCEAALGLHRIFGEYIEVGEQAMDSSVVQSASGEVTFTLIEPDTGRRPGQIDTFLADHDGAGVQHLAFRTDDIAAAVRAGRARGVEFLSTPGTYYDALAERLGGTAIPVGTLRELDVLVDQDHGGQLFQIFARSTHPRRTFFLELIERQGAGTFGTANIKALYEAVERQRAAASV</sequence>
<reference evidence="8" key="1">
    <citation type="journal article" date="2019" name="Int. J. Syst. Evol. Microbiol.">
        <title>The Global Catalogue of Microorganisms (GCM) 10K type strain sequencing project: providing services to taxonomists for standard genome sequencing and annotation.</title>
        <authorList>
            <consortium name="The Broad Institute Genomics Platform"/>
            <consortium name="The Broad Institute Genome Sequencing Center for Infectious Disease"/>
            <person name="Wu L."/>
            <person name="Ma J."/>
        </authorList>
    </citation>
    <scope>NUCLEOTIDE SEQUENCE [LARGE SCALE GENOMIC DNA]</scope>
    <source>
        <strain evidence="8">CGMCC 4.1469</strain>
    </source>
</reference>
<protein>
    <submittedName>
        <fullName evidence="7">4-hydroxyphenylpyruvate dioxygenase</fullName>
        <ecNumber evidence="7">1.13.11.27</ecNumber>
    </submittedName>
</protein>
<dbReference type="EC" id="1.13.11.27" evidence="7"/>
<evidence type="ECO:0000256" key="5">
    <source>
        <dbReference type="ARBA" id="ARBA00023004"/>
    </source>
</evidence>
<dbReference type="PANTHER" id="PTHR11959">
    <property type="entry name" value="4-HYDROXYPHENYLPYRUVATE DIOXYGENASE"/>
    <property type="match status" value="1"/>
</dbReference>
<dbReference type="InterPro" id="IPR041735">
    <property type="entry name" value="4OHPhenylPyrv_dOase_C"/>
</dbReference>
<dbReference type="NCBIfam" id="TIGR01263">
    <property type="entry name" value="4HPPD"/>
    <property type="match status" value="1"/>
</dbReference>
<evidence type="ECO:0000313" key="7">
    <source>
        <dbReference type="EMBL" id="MFC5888049.1"/>
    </source>
</evidence>
<dbReference type="InterPro" id="IPR029068">
    <property type="entry name" value="Glyas_Bleomycin-R_OHBP_Dase"/>
</dbReference>
<evidence type="ECO:0000313" key="8">
    <source>
        <dbReference type="Proteomes" id="UP001596067"/>
    </source>
</evidence>
<accession>A0ABW1F4D8</accession>
<dbReference type="Gene3D" id="3.10.180.10">
    <property type="entry name" value="2,3-Dihydroxybiphenyl 1,2-Dioxygenase, domain 1"/>
    <property type="match status" value="2"/>
</dbReference>
<evidence type="ECO:0000256" key="2">
    <source>
        <dbReference type="ARBA" id="ARBA00005877"/>
    </source>
</evidence>
<name>A0ABW1F4D8_9ACTN</name>
<feature type="domain" description="VOC" evidence="6">
    <location>
        <begin position="5"/>
        <end position="136"/>
    </location>
</feature>
<gene>
    <name evidence="7" type="primary">hppD</name>
    <name evidence="7" type="ORF">ACFP0N_24065</name>
</gene>